<dbReference type="SUPFAM" id="SSF53335">
    <property type="entry name" value="S-adenosyl-L-methionine-dependent methyltransferases"/>
    <property type="match status" value="1"/>
</dbReference>
<accession>A0A382RZR1</accession>
<dbReference type="InterPro" id="IPR029063">
    <property type="entry name" value="SAM-dependent_MTases_sf"/>
</dbReference>
<gene>
    <name evidence="1" type="ORF">METZ01_LOCUS354995</name>
</gene>
<dbReference type="EMBL" id="UINC01124766">
    <property type="protein sequence ID" value="SVD02141.1"/>
    <property type="molecule type" value="Genomic_DNA"/>
</dbReference>
<name>A0A382RZR1_9ZZZZ</name>
<reference evidence="1" key="1">
    <citation type="submission" date="2018-05" db="EMBL/GenBank/DDBJ databases">
        <authorList>
            <person name="Lanie J.A."/>
            <person name="Ng W.-L."/>
            <person name="Kazmierczak K.M."/>
            <person name="Andrzejewski T.M."/>
            <person name="Davidsen T.M."/>
            <person name="Wayne K.J."/>
            <person name="Tettelin H."/>
            <person name="Glass J.I."/>
            <person name="Rusch D."/>
            <person name="Podicherti R."/>
            <person name="Tsui H.-C.T."/>
            <person name="Winkler M.E."/>
        </authorList>
    </citation>
    <scope>NUCLEOTIDE SEQUENCE</scope>
</reference>
<evidence type="ECO:0000313" key="1">
    <source>
        <dbReference type="EMBL" id="SVD02141.1"/>
    </source>
</evidence>
<dbReference type="PANTHER" id="PTHR14614">
    <property type="entry name" value="HEPATOCELLULAR CARCINOMA-ASSOCIATED ANTIGEN"/>
    <property type="match status" value="1"/>
</dbReference>
<dbReference type="AlphaFoldDB" id="A0A382RZR1"/>
<organism evidence="1">
    <name type="scientific">marine metagenome</name>
    <dbReference type="NCBI Taxonomy" id="408172"/>
    <lineage>
        <taxon>unclassified sequences</taxon>
        <taxon>metagenomes</taxon>
        <taxon>ecological metagenomes</taxon>
    </lineage>
</organism>
<protein>
    <recommendedName>
        <fullName evidence="2">Methyltransferase domain-containing protein</fullName>
    </recommendedName>
</protein>
<dbReference type="Pfam" id="PF10294">
    <property type="entry name" value="Methyltransf_16"/>
    <property type="match status" value="1"/>
</dbReference>
<dbReference type="InterPro" id="IPR019410">
    <property type="entry name" value="Methyltransf_16"/>
</dbReference>
<proteinExistence type="predicted"/>
<dbReference type="Gene3D" id="3.40.50.150">
    <property type="entry name" value="Vaccinia Virus protein VP39"/>
    <property type="match status" value="1"/>
</dbReference>
<dbReference type="CDD" id="cd02440">
    <property type="entry name" value="AdoMet_MTases"/>
    <property type="match status" value="1"/>
</dbReference>
<sequence>MAKKKKKEKETTRQAYGITVLKASDKRVRQLKKNFTPFIHGNKFWNSSWCVMDFLSQQGLPSDSRVLEIGCGWGLAGMYCAKNYGAEVRGMDADSAVFPYLNLHAEVNEVEIETWRCKFEKVKKKDLKGINLIIGADICFWDEMVEPVYKLIKKAMKVGVGQVLLADPGRPPFHALSEKVIKKFGGEVKEWKIDEEVNAESFLLIAGSLPDTLS</sequence>
<evidence type="ECO:0008006" key="2">
    <source>
        <dbReference type="Google" id="ProtNLM"/>
    </source>
</evidence>